<evidence type="ECO:0000256" key="9">
    <source>
        <dbReference type="ARBA" id="ARBA00037847"/>
    </source>
</evidence>
<evidence type="ECO:0000256" key="4">
    <source>
        <dbReference type="ARBA" id="ARBA00022692"/>
    </source>
</evidence>
<evidence type="ECO:0000313" key="12">
    <source>
        <dbReference type="WBParaSite" id="TASK_0000817201-mRNA-1"/>
    </source>
</evidence>
<dbReference type="Gene3D" id="3.40.50.12190">
    <property type="match status" value="1"/>
</dbReference>
<dbReference type="WBParaSite" id="TASK_0000817201-mRNA-1">
    <property type="protein sequence ID" value="TASK_0000817201-mRNA-1"/>
    <property type="gene ID" value="TASK_0000817201"/>
</dbReference>
<dbReference type="GO" id="GO:0061024">
    <property type="term" value="P:membrane organization"/>
    <property type="evidence" value="ECO:0007669"/>
    <property type="project" value="TreeGrafter"/>
</dbReference>
<reference evidence="12" key="1">
    <citation type="submission" date="2016-03" db="UniProtKB">
        <authorList>
            <consortium name="WormBaseParasite"/>
        </authorList>
    </citation>
    <scope>IDENTIFICATION</scope>
</reference>
<dbReference type="AlphaFoldDB" id="A0A0R3WBY0"/>
<sequence>LQPGASVLHRRAALVSLLVIILMLIYSLCSLASSDLKAEVETQMRQLMETFPNQSLRLWVTVKSALLSQLRLSSKWPSEPAENESPTVLLFAPTTPSENFQRFLGRFGEALRALDKRWSCVEINPFDSSANTSPEVLKRKLYDQLTEAYKEKKRCLHVAAIDRLPGEAVLVLHGFSDPISSPLRNAFLLLSLEHPPNLQPGTTHREMETHLRRYLHSLWDNELGLDEVYALIPRLTRQIGIFDVQ</sequence>
<organism evidence="12">
    <name type="scientific">Taenia asiatica</name>
    <name type="common">Asian tapeworm</name>
    <dbReference type="NCBI Taxonomy" id="60517"/>
    <lineage>
        <taxon>Eukaryota</taxon>
        <taxon>Metazoa</taxon>
        <taxon>Spiralia</taxon>
        <taxon>Lophotrochozoa</taxon>
        <taxon>Platyhelminthes</taxon>
        <taxon>Cestoda</taxon>
        <taxon>Eucestoda</taxon>
        <taxon>Cyclophyllidea</taxon>
        <taxon>Taeniidae</taxon>
        <taxon>Taenia</taxon>
    </lineage>
</organism>
<dbReference type="PANTHER" id="PTHR18843:SF7">
    <property type="entry name" value="LAMINA-ASSOCIATED POLYPEPTIDE 1B ISOFORM 1-RELATED"/>
    <property type="match status" value="1"/>
</dbReference>
<keyword evidence="8" id="KW-0539">Nucleus</keyword>
<evidence type="ECO:0000256" key="3">
    <source>
        <dbReference type="ARBA" id="ARBA00022553"/>
    </source>
</evidence>
<comment type="subcellular location">
    <subcellularLocation>
        <location evidence="9">Endomembrane system</location>
        <topology evidence="9">Single-pass membrane protein</topology>
    </subcellularLocation>
    <subcellularLocation>
        <location evidence="1">Nucleus envelope</location>
    </subcellularLocation>
</comment>
<keyword evidence="6 10" id="KW-0472">Membrane</keyword>
<evidence type="ECO:0000259" key="11">
    <source>
        <dbReference type="Pfam" id="PF05609"/>
    </source>
</evidence>
<comment type="similarity">
    <text evidence="2">Belongs to the TOR1AIP family.</text>
</comment>
<evidence type="ECO:0000256" key="8">
    <source>
        <dbReference type="ARBA" id="ARBA00023242"/>
    </source>
</evidence>
<dbReference type="InterPro" id="IPR038599">
    <property type="entry name" value="LAP1C-like_C_sf"/>
</dbReference>
<proteinExistence type="inferred from homology"/>
<dbReference type="Pfam" id="PF05609">
    <property type="entry name" value="LAP1_C"/>
    <property type="match status" value="1"/>
</dbReference>
<dbReference type="InterPro" id="IPR008662">
    <property type="entry name" value="TOIP1/2"/>
</dbReference>
<dbReference type="GO" id="GO:0016020">
    <property type="term" value="C:membrane"/>
    <property type="evidence" value="ECO:0007669"/>
    <property type="project" value="TreeGrafter"/>
</dbReference>
<keyword evidence="7" id="KW-0325">Glycoprotein</keyword>
<keyword evidence="4 10" id="KW-0812">Transmembrane</keyword>
<keyword evidence="5 10" id="KW-1133">Transmembrane helix</keyword>
<dbReference type="GO" id="GO:0005635">
    <property type="term" value="C:nuclear envelope"/>
    <property type="evidence" value="ECO:0007669"/>
    <property type="project" value="UniProtKB-SubCell"/>
</dbReference>
<dbReference type="PANTHER" id="PTHR18843">
    <property type="entry name" value="TORSIN-1A-INTERACTING PROTEIN"/>
    <property type="match status" value="1"/>
</dbReference>
<evidence type="ECO:0000256" key="2">
    <source>
        <dbReference type="ARBA" id="ARBA00007860"/>
    </source>
</evidence>
<feature type="transmembrane region" description="Helical" evidence="10">
    <location>
        <begin position="12"/>
        <end position="33"/>
    </location>
</feature>
<name>A0A0R3WBY0_TAEAS</name>
<evidence type="ECO:0000256" key="7">
    <source>
        <dbReference type="ARBA" id="ARBA00023180"/>
    </source>
</evidence>
<feature type="domain" description="Torsin-1A-interacting protein 1/2 AAA+ activator" evidence="11">
    <location>
        <begin position="39"/>
        <end position="217"/>
    </location>
</feature>
<dbReference type="GO" id="GO:0001671">
    <property type="term" value="F:ATPase activator activity"/>
    <property type="evidence" value="ECO:0007669"/>
    <property type="project" value="InterPro"/>
</dbReference>
<dbReference type="STRING" id="60517.A0A0R3WBY0"/>
<evidence type="ECO:0000256" key="5">
    <source>
        <dbReference type="ARBA" id="ARBA00022989"/>
    </source>
</evidence>
<evidence type="ECO:0000256" key="6">
    <source>
        <dbReference type="ARBA" id="ARBA00023136"/>
    </source>
</evidence>
<keyword evidence="3" id="KW-0597">Phosphoprotein</keyword>
<protein>
    <submittedName>
        <fullName evidence="12">LAP1_C domain-containing protein</fullName>
    </submittedName>
</protein>
<accession>A0A0R3WBY0</accession>
<evidence type="ECO:0000256" key="10">
    <source>
        <dbReference type="SAM" id="Phobius"/>
    </source>
</evidence>
<dbReference type="InterPro" id="IPR046753">
    <property type="entry name" value="TOIP1/2_C"/>
</dbReference>
<evidence type="ECO:0000256" key="1">
    <source>
        <dbReference type="ARBA" id="ARBA00004259"/>
    </source>
</evidence>